<accession>A0AAV4VLY4</accession>
<dbReference type="AlphaFoldDB" id="A0AAV4VLY4"/>
<proteinExistence type="predicted"/>
<reference evidence="1 2" key="1">
    <citation type="submission" date="2021-06" db="EMBL/GenBank/DDBJ databases">
        <title>Caerostris darwini draft genome.</title>
        <authorList>
            <person name="Kono N."/>
            <person name="Arakawa K."/>
        </authorList>
    </citation>
    <scope>NUCLEOTIDE SEQUENCE [LARGE SCALE GENOMIC DNA]</scope>
</reference>
<protein>
    <recommendedName>
        <fullName evidence="3">Chitin-binding type-2 domain-containing protein</fullName>
    </recommendedName>
</protein>
<comment type="caution">
    <text evidence="1">The sequence shown here is derived from an EMBL/GenBank/DDBJ whole genome shotgun (WGS) entry which is preliminary data.</text>
</comment>
<gene>
    <name evidence="1" type="ORF">CDAR_489911</name>
</gene>
<evidence type="ECO:0000313" key="2">
    <source>
        <dbReference type="Proteomes" id="UP001054837"/>
    </source>
</evidence>
<evidence type="ECO:0008006" key="3">
    <source>
        <dbReference type="Google" id="ProtNLM"/>
    </source>
</evidence>
<dbReference type="EMBL" id="BPLQ01013295">
    <property type="protein sequence ID" value="GIY71186.1"/>
    <property type="molecule type" value="Genomic_DNA"/>
</dbReference>
<evidence type="ECO:0000313" key="1">
    <source>
        <dbReference type="EMBL" id="GIY71186.1"/>
    </source>
</evidence>
<organism evidence="1 2">
    <name type="scientific">Caerostris darwini</name>
    <dbReference type="NCBI Taxonomy" id="1538125"/>
    <lineage>
        <taxon>Eukaryota</taxon>
        <taxon>Metazoa</taxon>
        <taxon>Ecdysozoa</taxon>
        <taxon>Arthropoda</taxon>
        <taxon>Chelicerata</taxon>
        <taxon>Arachnida</taxon>
        <taxon>Araneae</taxon>
        <taxon>Araneomorphae</taxon>
        <taxon>Entelegynae</taxon>
        <taxon>Araneoidea</taxon>
        <taxon>Araneidae</taxon>
        <taxon>Caerostris</taxon>
    </lineage>
</organism>
<keyword evidence="2" id="KW-1185">Reference proteome</keyword>
<dbReference type="Proteomes" id="UP001054837">
    <property type="component" value="Unassembled WGS sequence"/>
</dbReference>
<name>A0AAV4VLY4_9ARAC</name>
<sequence>MASPATLMRTSATTLLCPLVVWYSNDYSIYFETEFFHLICPYGLTFDEKIAKCTDSSEFQCQGLGGGQGHGCRILLLLQDLCPPSHDPQHQRRPHVALLEAAACSEEYSGDTDHQLNREQNLVAFFTNTHSSSSSAMSYTNAASMKKDLELVLLKISIYSLSNSPNSWLNLHFRQTSGLYNFLTFHNVIL</sequence>